<feature type="compositionally biased region" description="Basic residues" evidence="1">
    <location>
        <begin position="198"/>
        <end position="209"/>
    </location>
</feature>
<accession>G9MR81</accession>
<comment type="caution">
    <text evidence="2">The sequence shown here is derived from an EMBL/GenBank/DDBJ whole genome shotgun (WGS) entry which is preliminary data.</text>
</comment>
<keyword evidence="3" id="KW-1185">Reference proteome</keyword>
<evidence type="ECO:0000313" key="2">
    <source>
        <dbReference type="EMBL" id="EHK22606.1"/>
    </source>
</evidence>
<dbReference type="InParanoid" id="G9MR81"/>
<reference evidence="2 3" key="1">
    <citation type="journal article" date="2011" name="Genome Biol.">
        <title>Comparative genome sequence analysis underscores mycoparasitism as the ancestral life style of Trichoderma.</title>
        <authorList>
            <person name="Kubicek C.P."/>
            <person name="Herrera-Estrella A."/>
            <person name="Seidl-Seiboth V."/>
            <person name="Martinez D.A."/>
            <person name="Druzhinina I.S."/>
            <person name="Thon M."/>
            <person name="Zeilinger S."/>
            <person name="Casas-Flores S."/>
            <person name="Horwitz B.A."/>
            <person name="Mukherjee P.K."/>
            <person name="Mukherjee M."/>
            <person name="Kredics L."/>
            <person name="Alcaraz L.D."/>
            <person name="Aerts A."/>
            <person name="Antal Z."/>
            <person name="Atanasova L."/>
            <person name="Cervantes-Badillo M.G."/>
            <person name="Challacombe J."/>
            <person name="Chertkov O."/>
            <person name="McCluskey K."/>
            <person name="Coulpier F."/>
            <person name="Deshpande N."/>
            <person name="von Doehren H."/>
            <person name="Ebbole D.J."/>
            <person name="Esquivel-Naranjo E.U."/>
            <person name="Fekete E."/>
            <person name="Flipphi M."/>
            <person name="Glaser F."/>
            <person name="Gomez-Rodriguez E.Y."/>
            <person name="Gruber S."/>
            <person name="Han C."/>
            <person name="Henrissat B."/>
            <person name="Hermosa R."/>
            <person name="Hernandez-Onate M."/>
            <person name="Karaffa L."/>
            <person name="Kosti I."/>
            <person name="Le Crom S."/>
            <person name="Lindquist E."/>
            <person name="Lucas S."/>
            <person name="Luebeck M."/>
            <person name="Luebeck P.S."/>
            <person name="Margeot A."/>
            <person name="Metz B."/>
            <person name="Misra M."/>
            <person name="Nevalainen H."/>
            <person name="Omann M."/>
            <person name="Packer N."/>
            <person name="Perrone G."/>
            <person name="Uresti-Rivera E.E."/>
            <person name="Salamov A."/>
            <person name="Schmoll M."/>
            <person name="Seiboth B."/>
            <person name="Shapiro H."/>
            <person name="Sukno S."/>
            <person name="Tamayo-Ramos J.A."/>
            <person name="Tisch D."/>
            <person name="Wiest A."/>
            <person name="Wilkinson H.H."/>
            <person name="Zhang M."/>
            <person name="Coutinho P.M."/>
            <person name="Kenerley C.M."/>
            <person name="Monte E."/>
            <person name="Baker S.E."/>
            <person name="Grigoriev I.V."/>
        </authorList>
    </citation>
    <scope>NUCLEOTIDE SEQUENCE [LARGE SCALE GENOMIC DNA]</scope>
    <source>
        <strain evidence="3">Gv29-8 / FGSC 10586</strain>
    </source>
</reference>
<feature type="region of interest" description="Disordered" evidence="1">
    <location>
        <begin position="175"/>
        <end position="209"/>
    </location>
</feature>
<dbReference type="GeneID" id="25796094"/>
<dbReference type="AlphaFoldDB" id="G9MR81"/>
<dbReference type="RefSeq" id="XP_013956820.1">
    <property type="nucleotide sequence ID" value="XM_014101345.1"/>
</dbReference>
<protein>
    <submittedName>
        <fullName evidence="2">Uncharacterized protein</fullName>
    </submittedName>
</protein>
<dbReference type="HOGENOM" id="CLU_1315550_0_0_1"/>
<feature type="compositionally biased region" description="Basic and acidic residues" evidence="1">
    <location>
        <begin position="175"/>
        <end position="193"/>
    </location>
</feature>
<name>G9MR81_HYPVG</name>
<dbReference type="Proteomes" id="UP000007115">
    <property type="component" value="Unassembled WGS sequence"/>
</dbReference>
<proteinExistence type="predicted"/>
<evidence type="ECO:0000313" key="3">
    <source>
        <dbReference type="Proteomes" id="UP000007115"/>
    </source>
</evidence>
<feature type="region of interest" description="Disordered" evidence="1">
    <location>
        <begin position="35"/>
        <end position="72"/>
    </location>
</feature>
<gene>
    <name evidence="2" type="ORF">TRIVIDRAFT_60545</name>
</gene>
<evidence type="ECO:0000256" key="1">
    <source>
        <dbReference type="SAM" id="MobiDB-lite"/>
    </source>
</evidence>
<dbReference type="EMBL" id="ABDF02000006">
    <property type="protein sequence ID" value="EHK22606.1"/>
    <property type="molecule type" value="Genomic_DNA"/>
</dbReference>
<organism evidence="2 3">
    <name type="scientific">Hypocrea virens (strain Gv29-8 / FGSC 10586)</name>
    <name type="common">Gliocladium virens</name>
    <name type="synonym">Trichoderma virens</name>
    <dbReference type="NCBI Taxonomy" id="413071"/>
    <lineage>
        <taxon>Eukaryota</taxon>
        <taxon>Fungi</taxon>
        <taxon>Dikarya</taxon>
        <taxon>Ascomycota</taxon>
        <taxon>Pezizomycotina</taxon>
        <taxon>Sordariomycetes</taxon>
        <taxon>Hypocreomycetidae</taxon>
        <taxon>Hypocreales</taxon>
        <taxon>Hypocreaceae</taxon>
        <taxon>Trichoderma</taxon>
    </lineage>
</organism>
<sequence>MGRNERTQKGPFASALSHSLLDLSLRQMSVDKLQETRPHNLPSLSESDPGLLGMRGERGEPRQGKGKGKTRQVTTVVVPLSKAAGKSNVCHLPAVVPRLHLLSPILCDYKEAPPRQQRSSSSPSVGPWIPVSSRYPEASLRNLLCCSGVEPNDLRSTVGGPDWATRNPAIRLASEHDGEGVCEGVSRRGEEKNSNYGVHKKKMKREGGR</sequence>
<dbReference type="VEuPathDB" id="FungiDB:TRIVIDRAFT_60545"/>